<protein>
    <recommendedName>
        <fullName evidence="5">Chromosome segregation protein SMC</fullName>
    </recommendedName>
</protein>
<feature type="coiled-coil region" evidence="1">
    <location>
        <begin position="84"/>
        <end position="174"/>
    </location>
</feature>
<reference evidence="4" key="1">
    <citation type="journal article" date="2019" name="Int. J. Syst. Evol. Microbiol.">
        <title>The Global Catalogue of Microorganisms (GCM) 10K type strain sequencing project: providing services to taxonomists for standard genome sequencing and annotation.</title>
        <authorList>
            <consortium name="The Broad Institute Genomics Platform"/>
            <consortium name="The Broad Institute Genome Sequencing Center for Infectious Disease"/>
            <person name="Wu L."/>
            <person name="Ma J."/>
        </authorList>
    </citation>
    <scope>NUCLEOTIDE SEQUENCE [LARGE SCALE GENOMIC DNA]</scope>
    <source>
        <strain evidence="4">CECT 8010</strain>
    </source>
</reference>
<comment type="caution">
    <text evidence="3">The sequence shown here is derived from an EMBL/GenBank/DDBJ whole genome shotgun (WGS) entry which is preliminary data.</text>
</comment>
<organism evidence="3 4">
    <name type="scientific">Parasediminibacterium paludis</name>
    <dbReference type="NCBI Taxonomy" id="908966"/>
    <lineage>
        <taxon>Bacteria</taxon>
        <taxon>Pseudomonadati</taxon>
        <taxon>Bacteroidota</taxon>
        <taxon>Chitinophagia</taxon>
        <taxon>Chitinophagales</taxon>
        <taxon>Chitinophagaceae</taxon>
        <taxon>Parasediminibacterium</taxon>
    </lineage>
</organism>
<dbReference type="RefSeq" id="WP_379012185.1">
    <property type="nucleotide sequence ID" value="NZ_JBHSDC010000002.1"/>
</dbReference>
<feature type="transmembrane region" description="Helical" evidence="2">
    <location>
        <begin position="21"/>
        <end position="40"/>
    </location>
</feature>
<keyword evidence="2" id="KW-0812">Transmembrane</keyword>
<dbReference type="Proteomes" id="UP001595906">
    <property type="component" value="Unassembled WGS sequence"/>
</dbReference>
<evidence type="ECO:0000313" key="3">
    <source>
        <dbReference type="EMBL" id="MFC4230800.1"/>
    </source>
</evidence>
<name>A0ABV8PVM1_9BACT</name>
<keyword evidence="4" id="KW-1185">Reference proteome</keyword>
<gene>
    <name evidence="3" type="ORF">ACFOW1_02785</name>
</gene>
<evidence type="ECO:0000256" key="1">
    <source>
        <dbReference type="SAM" id="Coils"/>
    </source>
</evidence>
<keyword evidence="1" id="KW-0175">Coiled coil</keyword>
<keyword evidence="2" id="KW-0472">Membrane</keyword>
<sequence>MSYTPSATPQNYQQQPKDNRNLIYGILVGALLLTWGYMIYDKSQTKEQVAQKDAQIVSVSSAKDSIQQEYNLASAKLDSMAGTNVKLEGALAEKNSDIIKLKQNINGILKKKNATDAELKQAKAMIAELNGKIDNLFADLEKAKAENQQLTATNTQLNSDKQQLSAEKQAIADNLAATDAAKKNVEDLASTLHASNISIAAINVKNNGKEKETTTAKRADLLRFSFDLDENRVAPSGIKQIYIAVVGPDGKAISNGTSFTTRDAGDKLYTEKVEVTYEQGKRKNVSFDWKQKDANYQVGDYKIQIYHNGFKIGEGTKTLKKGGLFG</sequence>
<proteinExistence type="predicted"/>
<evidence type="ECO:0000313" key="4">
    <source>
        <dbReference type="Proteomes" id="UP001595906"/>
    </source>
</evidence>
<accession>A0ABV8PVM1</accession>
<evidence type="ECO:0008006" key="5">
    <source>
        <dbReference type="Google" id="ProtNLM"/>
    </source>
</evidence>
<keyword evidence="2" id="KW-1133">Transmembrane helix</keyword>
<evidence type="ECO:0000256" key="2">
    <source>
        <dbReference type="SAM" id="Phobius"/>
    </source>
</evidence>
<dbReference type="EMBL" id="JBHSDC010000002">
    <property type="protein sequence ID" value="MFC4230800.1"/>
    <property type="molecule type" value="Genomic_DNA"/>
</dbReference>